<name>A0AAX6MNR4_9PEZI</name>
<dbReference type="Pfam" id="PF23395">
    <property type="entry name" value="SAM_6"/>
    <property type="match status" value="1"/>
</dbReference>
<sequence>MDPQESPVDDSNLEPDEYARVNGLSVDSQVQLSHLLDHFERQSNLLLVNEWVDDASLTPLHIPRLTSQIEQLDGVSKESLQLLSQAALLGCEEISSFGCPTRMNLSGLKFELPLLQSDPEYDCRELARSIEQVRRADIDLTNIPSEPLSRSNDETLDFPEPSYQYTQILMREIRDERIDVPKEALIYLSGMLKDVWTKEKNEELLDTISSRGVLRDLALTPPLSPQQQDEGYFIPNEAACQVPVSSDTETLLDDDLTKAEAHVLREDDYHLDATSLADFKHLTNSPSDDFSMSIITPLKIDTLKVEGPLTPLNSLPPSSDLGIDMVAYAKAVDVDHILDEGQPSIPDAESEINPNTVFQDDIMTILEEKAKSVMRNIEQEKLQTADAISRIEIPIMDFSFPDPDWTDTPIDSALQLGYIQSTCEAFNMPLWPKDSRAERNLRWSPFLSKISHVPMNDVIADDGTAEALLNFSSDFEYPTSGDYVWKEPGLTILRELDDDEEEQELPHVSSEAETIESLVRKRRLELNNPIISSSPVELVQASQAIETAPYRTPSGKQDQIPHLLLGCDEPNAASTLLSNYVYFHTTKRQKNLKSSFFPSSYEQTDEARTEKVLKTSRINQPEETIVSKMEPETKVAMPAPCPPLPSKLARIVIIKALTLERGVLSRLEKVYQSIEIIERDFERWNSLTWDRNSVSRSPIKSPLAAEADIIISPAIGIVVTTLLRVIQKPLPGQKGLSSIRERIRNVALRYERLIILVSEWNRVDEAARNLTPAECAGYVDFVGFATGLDTDVQLYYVGGGDDTLVKWLVSFLVRHAPDTAVFKDILIQDETLWELFLRRAGLNAYAAQTILGQLKAPDDTPEEQINEYGLSAFIKMAPMERVQTFRGLMGGERVLNRVNEALETQWG</sequence>
<accession>A0AAX6MNR4</accession>
<organism evidence="3 4">
    <name type="scientific">Daldinia eschscholtzii</name>
    <dbReference type="NCBI Taxonomy" id="292717"/>
    <lineage>
        <taxon>Eukaryota</taxon>
        <taxon>Fungi</taxon>
        <taxon>Dikarya</taxon>
        <taxon>Ascomycota</taxon>
        <taxon>Pezizomycotina</taxon>
        <taxon>Sordariomycetes</taxon>
        <taxon>Xylariomycetidae</taxon>
        <taxon>Xylariales</taxon>
        <taxon>Hypoxylaceae</taxon>
        <taxon>Daldinia</taxon>
    </lineage>
</organism>
<dbReference type="InterPro" id="IPR057559">
    <property type="entry name" value="SAM_6"/>
</dbReference>
<dbReference type="AlphaFoldDB" id="A0AAX6MNR4"/>
<dbReference type="Proteomes" id="UP001369815">
    <property type="component" value="Unassembled WGS sequence"/>
</dbReference>
<evidence type="ECO:0000259" key="2">
    <source>
        <dbReference type="Pfam" id="PF23395"/>
    </source>
</evidence>
<keyword evidence="4" id="KW-1185">Reference proteome</keyword>
<reference evidence="3 4" key="1">
    <citation type="journal article" date="2024" name="Front Chem Biol">
        <title>Unveiling the potential of Daldinia eschscholtzii MFLUCC 19-0629 through bioactivity and bioinformatics studies for enhanced sustainable agriculture production.</title>
        <authorList>
            <person name="Brooks S."/>
            <person name="Weaver J.A."/>
            <person name="Klomchit A."/>
            <person name="Alharthi S.A."/>
            <person name="Onlamun T."/>
            <person name="Nurani R."/>
            <person name="Vong T.K."/>
            <person name="Alberti F."/>
            <person name="Greco C."/>
        </authorList>
    </citation>
    <scope>NUCLEOTIDE SEQUENCE [LARGE SCALE GENOMIC DNA]</scope>
    <source>
        <strain evidence="3">MFLUCC 19-0629</strain>
    </source>
</reference>
<evidence type="ECO:0000313" key="3">
    <source>
        <dbReference type="EMBL" id="KAK6954047.1"/>
    </source>
</evidence>
<proteinExistence type="predicted"/>
<feature type="domain" description="DUF7102" evidence="1">
    <location>
        <begin position="652"/>
        <end position="818"/>
    </location>
</feature>
<dbReference type="EMBL" id="JBANMG010000004">
    <property type="protein sequence ID" value="KAK6954047.1"/>
    <property type="molecule type" value="Genomic_DNA"/>
</dbReference>
<dbReference type="Pfam" id="PF23394">
    <property type="entry name" value="DUF7102"/>
    <property type="match status" value="1"/>
</dbReference>
<feature type="domain" description="SAM-like" evidence="2">
    <location>
        <begin position="827"/>
        <end position="902"/>
    </location>
</feature>
<comment type="caution">
    <text evidence="3">The sequence shown here is derived from an EMBL/GenBank/DDBJ whole genome shotgun (WGS) entry which is preliminary data.</text>
</comment>
<gene>
    <name evidence="3" type="ORF">Daesc_004009</name>
</gene>
<evidence type="ECO:0000259" key="1">
    <source>
        <dbReference type="Pfam" id="PF23394"/>
    </source>
</evidence>
<protein>
    <submittedName>
        <fullName evidence="3">Uncharacterized protein</fullName>
    </submittedName>
</protein>
<dbReference type="InterPro" id="IPR055528">
    <property type="entry name" value="DUF7102"/>
</dbReference>
<evidence type="ECO:0000313" key="4">
    <source>
        <dbReference type="Proteomes" id="UP001369815"/>
    </source>
</evidence>